<dbReference type="InterPro" id="IPR036063">
    <property type="entry name" value="Smr_dom_sf"/>
</dbReference>
<dbReference type="SUPFAM" id="SSF160443">
    <property type="entry name" value="SMR domain-like"/>
    <property type="match status" value="1"/>
</dbReference>
<dbReference type="Gene3D" id="1.25.40.10">
    <property type="entry name" value="Tetratricopeptide repeat domain"/>
    <property type="match status" value="1"/>
</dbReference>
<gene>
    <name evidence="3" type="ORF">PCOR1329_LOCUS8918</name>
</gene>
<dbReference type="InterPro" id="IPR011990">
    <property type="entry name" value="TPR-like_helical_dom_sf"/>
</dbReference>
<dbReference type="Pfam" id="PF13812">
    <property type="entry name" value="PPR_3"/>
    <property type="match status" value="1"/>
</dbReference>
<keyword evidence="1" id="KW-0677">Repeat</keyword>
<dbReference type="NCBIfam" id="TIGR00756">
    <property type="entry name" value="PPR"/>
    <property type="match status" value="1"/>
</dbReference>
<sequence length="520" mass="57557">MVSAGVPVDVACYNEVLRAFVAGGQLELALSLFESMPQVGLAPDAAAYSLVLAACERAGLWQQALHHLESMRAAGLRPDEQAFASAVGACASGGQWQWAVHVVTDMQEQGLVPTEATFGAAIAVCTERGQVEWADALAVKMYRAGAAEALVGAGQGRAWVDRVAGLQRYGTDLEKTRWGVYCDVYGGRQRDPAAHDDAFLERFFEMLDAWPTDAGMDAEGAESHEVLAMRVLEMQAVASSAQKFRWERFCALRSASLRDERNDRLRRDPMLHHDAQSLREYLELEAAAAAAVPEAAEEEEPSQPRGVQEICNELAKLREAAVLFEEAVRAGVFSYRWRDGAGRKDTRVDLHMLNKDLAKLAVYVALSELLLLPPGSDRLNYSMRIMVGKGLHSHGGVKVTGPLVHRFLKESFLFKLAPLDNASDVITIGAMEACGGVKHGCRWVDVFADEGHREGARLLWLAWSDFLDTSPPLAFLEEWSKNLRDVSWDQAHSRSPFDIAWKDQHSLRCSPWWRTRPWPS</sequence>
<organism evidence="3 4">
    <name type="scientific">Prorocentrum cordatum</name>
    <dbReference type="NCBI Taxonomy" id="2364126"/>
    <lineage>
        <taxon>Eukaryota</taxon>
        <taxon>Sar</taxon>
        <taxon>Alveolata</taxon>
        <taxon>Dinophyceae</taxon>
        <taxon>Prorocentrales</taxon>
        <taxon>Prorocentraceae</taxon>
        <taxon>Prorocentrum</taxon>
    </lineage>
</organism>
<dbReference type="PANTHER" id="PTHR47447">
    <property type="entry name" value="OS03G0856100 PROTEIN"/>
    <property type="match status" value="1"/>
</dbReference>
<feature type="repeat" description="PPR" evidence="2">
    <location>
        <begin position="79"/>
        <end position="113"/>
    </location>
</feature>
<feature type="repeat" description="PPR" evidence="2">
    <location>
        <begin position="44"/>
        <end position="78"/>
    </location>
</feature>
<feature type="repeat" description="PPR" evidence="2">
    <location>
        <begin position="9"/>
        <end position="43"/>
    </location>
</feature>
<evidence type="ECO:0000256" key="2">
    <source>
        <dbReference type="PROSITE-ProRule" id="PRU00708"/>
    </source>
</evidence>
<dbReference type="Pfam" id="PF13041">
    <property type="entry name" value="PPR_2"/>
    <property type="match status" value="1"/>
</dbReference>
<name>A0ABN9Q8M9_9DINO</name>
<evidence type="ECO:0000256" key="1">
    <source>
        <dbReference type="ARBA" id="ARBA00022737"/>
    </source>
</evidence>
<comment type="caution">
    <text evidence="3">The sequence shown here is derived from an EMBL/GenBank/DDBJ whole genome shotgun (WGS) entry which is preliminary data.</text>
</comment>
<accession>A0ABN9Q8M9</accession>
<proteinExistence type="predicted"/>
<evidence type="ECO:0000313" key="4">
    <source>
        <dbReference type="Proteomes" id="UP001189429"/>
    </source>
</evidence>
<dbReference type="EMBL" id="CAUYUJ010002459">
    <property type="protein sequence ID" value="CAK0800889.1"/>
    <property type="molecule type" value="Genomic_DNA"/>
</dbReference>
<dbReference type="Proteomes" id="UP001189429">
    <property type="component" value="Unassembled WGS sequence"/>
</dbReference>
<dbReference type="Gene3D" id="3.30.1370.110">
    <property type="match status" value="1"/>
</dbReference>
<reference evidence="3" key="1">
    <citation type="submission" date="2023-10" db="EMBL/GenBank/DDBJ databases">
        <authorList>
            <person name="Chen Y."/>
            <person name="Shah S."/>
            <person name="Dougan E. K."/>
            <person name="Thang M."/>
            <person name="Chan C."/>
        </authorList>
    </citation>
    <scope>NUCLEOTIDE SEQUENCE [LARGE SCALE GENOMIC DNA]</scope>
</reference>
<dbReference type="InterPro" id="IPR002885">
    <property type="entry name" value="PPR_rpt"/>
</dbReference>
<dbReference type="PANTHER" id="PTHR47447:SF17">
    <property type="entry name" value="OS12G0638900 PROTEIN"/>
    <property type="match status" value="1"/>
</dbReference>
<protein>
    <recommendedName>
        <fullName evidence="5">Smr domain-containing protein</fullName>
    </recommendedName>
</protein>
<evidence type="ECO:0000313" key="3">
    <source>
        <dbReference type="EMBL" id="CAK0800889.1"/>
    </source>
</evidence>
<evidence type="ECO:0008006" key="5">
    <source>
        <dbReference type="Google" id="ProtNLM"/>
    </source>
</evidence>
<keyword evidence="4" id="KW-1185">Reference proteome</keyword>
<dbReference type="PROSITE" id="PS51375">
    <property type="entry name" value="PPR"/>
    <property type="match status" value="3"/>
</dbReference>